<feature type="domain" description="Laminin G" evidence="2">
    <location>
        <begin position="203"/>
        <end position="388"/>
    </location>
</feature>
<dbReference type="OrthoDB" id="5977026at2759"/>
<organism evidence="3 4">
    <name type="scientific">Desmophyllum pertusum</name>
    <dbReference type="NCBI Taxonomy" id="174260"/>
    <lineage>
        <taxon>Eukaryota</taxon>
        <taxon>Metazoa</taxon>
        <taxon>Cnidaria</taxon>
        <taxon>Anthozoa</taxon>
        <taxon>Hexacorallia</taxon>
        <taxon>Scleractinia</taxon>
        <taxon>Caryophylliina</taxon>
        <taxon>Caryophylliidae</taxon>
        <taxon>Desmophyllum</taxon>
    </lineage>
</organism>
<keyword evidence="4" id="KW-1185">Reference proteome</keyword>
<sequence>MNRLQNLTLVSSDLQTRVAASRDESEVLLNSTLERDANLPGLRTNVTSSSQAYRNAVMTGTSVDADYSSLQSSRDSLVQAAEVGSSPHSIVSDAQTASDSVNEARFRYEPVNTGVPALLDQVNRLEQRMQSINQSAERAGVLMNQAFDNVENASRSLGSVDNKVQEADRLKNVTVNLQAQLKQNMSVLEEKLRRAREYVAKIRLALNVQGRTTVQYSPTARLINNTKYTEIRVDFRATRVQGSLIYLSDGSSSAARSVALTLESGLYVKFQYNLGTGPITITNWAVRVRPGYWYTAYATRYEKEGRLTVTDHSRNFSRTYEGTTDIIPAYLSTDFSIDDHIHVGGLPDGVMINKTDRYFDGCIDNIVFNQEALNIWNPVEVDGNRSFCSRRPAVQVDVVPGSSFYGIPEGHVKHQMGEFNITGESQMMFEFRTFHKMAFITSVLNGQDYVYGVYLNDSRVAFYFKTPNQTYTVHSNGNSYSDGRWYRVHVVRGLRNASLTVRPVGPSDSGAVDYSTIMTPTPVYLPDGQWLFFGGQDPNSVISGPVSASYAGALRNISITSYSSGFLVERQLDSANFTQSSKGVSFSGLLPRVEKGIRFLGNSYAAAETGQAQMVSLQVTFKTLSPSGVLVYSGEGPVFYLALFHGNLYLVYAEDLSMFVPIVSQDETLNDGAYHTVRIEFGAVGSNVILDGNVLPTPGDGFATGPVRLNGSLWIGGVDDRTAIPRDLPVIDAFVGGMNILEVNGQAVNIFSGRSQHVSLAGVSPELNVVPTALPTTPPPHYHLPLVVARIHPCGIHQEKTKLAWKALIISPSLQVRKY</sequence>
<dbReference type="Pfam" id="PF02210">
    <property type="entry name" value="Laminin_G_2"/>
    <property type="match status" value="3"/>
</dbReference>
<dbReference type="Gene3D" id="2.60.120.200">
    <property type="match status" value="3"/>
</dbReference>
<feature type="domain" description="Laminin G" evidence="2">
    <location>
        <begin position="401"/>
        <end position="589"/>
    </location>
</feature>
<evidence type="ECO:0000313" key="4">
    <source>
        <dbReference type="Proteomes" id="UP001163046"/>
    </source>
</evidence>
<dbReference type="SMART" id="SM00282">
    <property type="entry name" value="LamG"/>
    <property type="match status" value="3"/>
</dbReference>
<evidence type="ECO:0000256" key="1">
    <source>
        <dbReference type="PROSITE-ProRule" id="PRU00122"/>
    </source>
</evidence>
<dbReference type="AlphaFoldDB" id="A0A9W9YSX9"/>
<gene>
    <name evidence="3" type="ORF">OS493_002436</name>
</gene>
<name>A0A9W9YSX9_9CNID</name>
<dbReference type="PANTHER" id="PTHR15036">
    <property type="entry name" value="PIKACHURIN-LIKE PROTEIN"/>
    <property type="match status" value="1"/>
</dbReference>
<evidence type="ECO:0000259" key="2">
    <source>
        <dbReference type="PROSITE" id="PS50025"/>
    </source>
</evidence>
<dbReference type="CDD" id="cd00110">
    <property type="entry name" value="LamG"/>
    <property type="match status" value="3"/>
</dbReference>
<comment type="caution">
    <text evidence="3">The sequence shown here is derived from an EMBL/GenBank/DDBJ whole genome shotgun (WGS) entry which is preliminary data.</text>
</comment>
<dbReference type="InterPro" id="IPR050372">
    <property type="entry name" value="Neurexin-related_CASP"/>
</dbReference>
<dbReference type="EMBL" id="MU827302">
    <property type="protein sequence ID" value="KAJ7365720.1"/>
    <property type="molecule type" value="Genomic_DNA"/>
</dbReference>
<proteinExistence type="predicted"/>
<reference evidence="3" key="1">
    <citation type="submission" date="2023-01" db="EMBL/GenBank/DDBJ databases">
        <title>Genome assembly of the deep-sea coral Lophelia pertusa.</title>
        <authorList>
            <person name="Herrera S."/>
            <person name="Cordes E."/>
        </authorList>
    </citation>
    <scope>NUCLEOTIDE SEQUENCE</scope>
    <source>
        <strain evidence="3">USNM1676648</strain>
        <tissue evidence="3">Polyp</tissue>
    </source>
</reference>
<dbReference type="Proteomes" id="UP001163046">
    <property type="component" value="Unassembled WGS sequence"/>
</dbReference>
<dbReference type="InterPro" id="IPR013320">
    <property type="entry name" value="ConA-like_dom_sf"/>
</dbReference>
<dbReference type="Pfam" id="PF06009">
    <property type="entry name" value="Laminin_II"/>
    <property type="match status" value="1"/>
</dbReference>
<accession>A0A9W9YSX9</accession>
<dbReference type="PROSITE" id="PS50025">
    <property type="entry name" value="LAM_G_DOMAIN"/>
    <property type="match status" value="3"/>
</dbReference>
<dbReference type="PANTHER" id="PTHR15036:SF89">
    <property type="entry name" value="NEUREXIN 1, ISOFORM F"/>
    <property type="match status" value="1"/>
</dbReference>
<feature type="domain" description="Laminin G" evidence="2">
    <location>
        <begin position="596"/>
        <end position="794"/>
    </location>
</feature>
<dbReference type="InterPro" id="IPR010307">
    <property type="entry name" value="Laminin_dom_II"/>
</dbReference>
<dbReference type="SUPFAM" id="SSF49899">
    <property type="entry name" value="Concanavalin A-like lectins/glucanases"/>
    <property type="match status" value="3"/>
</dbReference>
<comment type="caution">
    <text evidence="1">Lacks conserved residue(s) required for the propagation of feature annotation.</text>
</comment>
<evidence type="ECO:0000313" key="3">
    <source>
        <dbReference type="EMBL" id="KAJ7365720.1"/>
    </source>
</evidence>
<protein>
    <recommendedName>
        <fullName evidence="2">Laminin G domain-containing protein</fullName>
    </recommendedName>
</protein>
<dbReference type="GO" id="GO:0007155">
    <property type="term" value="P:cell adhesion"/>
    <property type="evidence" value="ECO:0007669"/>
    <property type="project" value="InterPro"/>
</dbReference>
<dbReference type="InterPro" id="IPR001791">
    <property type="entry name" value="Laminin_G"/>
</dbReference>